<feature type="region of interest" description="Disordered" evidence="1">
    <location>
        <begin position="491"/>
        <end position="513"/>
    </location>
</feature>
<feature type="compositionally biased region" description="Low complexity" evidence="1">
    <location>
        <begin position="404"/>
        <end position="419"/>
    </location>
</feature>
<reference evidence="2" key="1">
    <citation type="journal article" date="2021" name="PeerJ">
        <title>Extensive microbial diversity within the chicken gut microbiome revealed by metagenomics and culture.</title>
        <authorList>
            <person name="Gilroy R."/>
            <person name="Ravi A."/>
            <person name="Getino M."/>
            <person name="Pursley I."/>
            <person name="Horton D.L."/>
            <person name="Alikhan N.F."/>
            <person name="Baker D."/>
            <person name="Gharbi K."/>
            <person name="Hall N."/>
            <person name="Watson M."/>
            <person name="Adriaenssens E.M."/>
            <person name="Foster-Nyarko E."/>
            <person name="Jarju S."/>
            <person name="Secka A."/>
            <person name="Antonio M."/>
            <person name="Oren A."/>
            <person name="Chaudhuri R.R."/>
            <person name="La Ragione R."/>
            <person name="Hildebrand F."/>
            <person name="Pallen M.J."/>
        </authorList>
    </citation>
    <scope>NUCLEOTIDE SEQUENCE</scope>
    <source>
        <strain evidence="2">378</strain>
    </source>
</reference>
<sequence>MFTPPSISGRLPYKDAKPQDTAQQETASVDAAEAATADGAVTTAFYQLSTDTVVGLSDRIQLLLSAHDAELQRVAKEAAQNGQNTNKANSNPLGLKPGKTLLESVGGNAALAAILSRYQARAQVSTDNSFFADYAKVMPLVSMRVHANDVNAPSRGAAWHLAHCIDSDEVLDRTLTHLTTISHLVGAAVNHEVVHCTPRHIDDEILLNTSDIFAKMPTWTLTLDVSDCPECAPVTGIMVSRIVLIKPEEHVKHLPTYSDTQTIKHGQPFAEFLAVSISQNNKLFTPINHPLILDAENCVNDAIATAFLPQKAINAARQGQSQQTPAPSAKEQAKATGDAKAAGNDKSSGDAKKQADNAADATTSTATAAAKPAVKAKAKAKAGQGKRGQGSKQQQQQKQHKPHTAAAHGAPHGAKAAQAHTDKAQHSLKSNAQAPQAGKKKARVASAAKAFARKAKEAQAEKNTAAIEAKSSTTTVNADAAVGAELKASQLTAQQKEQQHEQKKQSASTLGLNLEPVTVPQEATPAASAAANAAVAETAPASVPAADTSTNATATAQPTTAADSSATALGLSLEAVTVPTATAPQPEATAAAAAEDNAAAANTLGLGLELAPVTVPTADAAPDSAAAASSTSTTSEDSAAPATVPPPVSSAAHSDAQDTAALTTMPEPSEAHQLNLSLEPVTVAGGNLPETGDSLSAGDSTESLSKDALFGGFTADAENSTNLSLATAATDNASAADSTAPKAKDASEQVPAKPKKAQKPEVDADHAFEEVVHPELRRKPLINGMTEALKYVLYFITHQDELKDAHGNSGAVLRNPQAPLSVQKLWQEDKLLAALAEPWDDYVL</sequence>
<protein>
    <submittedName>
        <fullName evidence="2">Uncharacterized protein</fullName>
    </submittedName>
</protein>
<gene>
    <name evidence="2" type="ORF">H9847_01755</name>
</gene>
<organism evidence="2 3">
    <name type="scientific">Candidatus Anaerobiospirillum pullicola</name>
    <dbReference type="NCBI Taxonomy" id="2838451"/>
    <lineage>
        <taxon>Bacteria</taxon>
        <taxon>Pseudomonadati</taxon>
        <taxon>Pseudomonadota</taxon>
        <taxon>Gammaproteobacteria</taxon>
        <taxon>Aeromonadales</taxon>
        <taxon>Succinivibrionaceae</taxon>
        <taxon>Anaerobiospirillum</taxon>
    </lineage>
</organism>
<reference evidence="2" key="2">
    <citation type="submission" date="2021-04" db="EMBL/GenBank/DDBJ databases">
        <authorList>
            <person name="Gilroy R."/>
        </authorList>
    </citation>
    <scope>NUCLEOTIDE SEQUENCE</scope>
    <source>
        <strain evidence="2">378</strain>
    </source>
</reference>
<dbReference type="Proteomes" id="UP000733611">
    <property type="component" value="Unassembled WGS sequence"/>
</dbReference>
<proteinExistence type="predicted"/>
<feature type="region of interest" description="Disordered" evidence="1">
    <location>
        <begin position="316"/>
        <end position="475"/>
    </location>
</feature>
<evidence type="ECO:0000313" key="2">
    <source>
        <dbReference type="EMBL" id="MBU3843587.1"/>
    </source>
</evidence>
<feature type="compositionally biased region" description="Low complexity" evidence="1">
    <location>
        <begin position="621"/>
        <end position="642"/>
    </location>
</feature>
<comment type="caution">
    <text evidence="2">The sequence shown here is derived from an EMBL/GenBank/DDBJ whole genome shotgun (WGS) entry which is preliminary data.</text>
</comment>
<feature type="compositionally biased region" description="Polar residues" evidence="1">
    <location>
        <begin position="317"/>
        <end position="326"/>
    </location>
</feature>
<dbReference type="EMBL" id="JAHLFE010000033">
    <property type="protein sequence ID" value="MBU3843587.1"/>
    <property type="molecule type" value="Genomic_DNA"/>
</dbReference>
<feature type="region of interest" description="Disordered" evidence="1">
    <location>
        <begin position="683"/>
        <end position="702"/>
    </location>
</feature>
<evidence type="ECO:0000256" key="1">
    <source>
        <dbReference type="SAM" id="MobiDB-lite"/>
    </source>
</evidence>
<feature type="region of interest" description="Disordered" evidence="1">
    <location>
        <begin position="1"/>
        <end position="27"/>
    </location>
</feature>
<dbReference type="AlphaFoldDB" id="A0A948TF32"/>
<evidence type="ECO:0000313" key="3">
    <source>
        <dbReference type="Proteomes" id="UP000733611"/>
    </source>
</evidence>
<feature type="region of interest" description="Disordered" evidence="1">
    <location>
        <begin position="621"/>
        <end position="660"/>
    </location>
</feature>
<feature type="region of interest" description="Disordered" evidence="1">
    <location>
        <begin position="542"/>
        <end position="561"/>
    </location>
</feature>
<accession>A0A948TF32</accession>
<feature type="compositionally biased region" description="Polar residues" evidence="1">
    <location>
        <begin position="693"/>
        <end position="702"/>
    </location>
</feature>
<feature type="compositionally biased region" description="Low complexity" evidence="1">
    <location>
        <begin position="356"/>
        <end position="373"/>
    </location>
</feature>
<name>A0A948TF32_9GAMM</name>
<feature type="region of interest" description="Disordered" evidence="1">
    <location>
        <begin position="733"/>
        <end position="766"/>
    </location>
</feature>